<dbReference type="GO" id="GO:0008017">
    <property type="term" value="F:microtubule binding"/>
    <property type="evidence" value="ECO:0007669"/>
    <property type="project" value="InterPro"/>
</dbReference>
<keyword evidence="4 7" id="KW-0067">ATP-binding</keyword>
<dbReference type="SUPFAM" id="SSF52540">
    <property type="entry name" value="P-loop containing nucleoside triphosphate hydrolases"/>
    <property type="match status" value="1"/>
</dbReference>
<evidence type="ECO:0000256" key="4">
    <source>
        <dbReference type="ARBA" id="ARBA00022840"/>
    </source>
</evidence>
<evidence type="ECO:0000256" key="1">
    <source>
        <dbReference type="ARBA" id="ARBA00004245"/>
    </source>
</evidence>
<dbReference type="InterPro" id="IPR027640">
    <property type="entry name" value="Kinesin-like_fam"/>
</dbReference>
<proteinExistence type="inferred from homology"/>
<dbReference type="Proteomes" id="UP000019118">
    <property type="component" value="Unassembled WGS sequence"/>
</dbReference>
<organism evidence="11 12">
    <name type="scientific">Dendroctonus ponderosae</name>
    <name type="common">Mountain pine beetle</name>
    <dbReference type="NCBI Taxonomy" id="77166"/>
    <lineage>
        <taxon>Eukaryota</taxon>
        <taxon>Metazoa</taxon>
        <taxon>Ecdysozoa</taxon>
        <taxon>Arthropoda</taxon>
        <taxon>Hexapoda</taxon>
        <taxon>Insecta</taxon>
        <taxon>Pterygota</taxon>
        <taxon>Neoptera</taxon>
        <taxon>Endopterygota</taxon>
        <taxon>Coleoptera</taxon>
        <taxon>Polyphaga</taxon>
        <taxon>Cucujiformia</taxon>
        <taxon>Curculionidae</taxon>
        <taxon>Scolytinae</taxon>
        <taxon>Dendroctonus</taxon>
    </lineage>
</organism>
<dbReference type="Gene3D" id="3.40.850.10">
    <property type="entry name" value="Kinesin motor domain"/>
    <property type="match status" value="2"/>
</dbReference>
<evidence type="ECO:0000256" key="8">
    <source>
        <dbReference type="SAM" id="Coils"/>
    </source>
</evidence>
<dbReference type="PROSITE" id="PS50067">
    <property type="entry name" value="KINESIN_MOTOR_2"/>
    <property type="match status" value="1"/>
</dbReference>
<feature type="coiled-coil region" evidence="8">
    <location>
        <begin position="580"/>
        <end position="671"/>
    </location>
</feature>
<protein>
    <recommendedName>
        <fullName evidence="10">Kinesin motor domain-containing protein</fullName>
    </recommendedName>
</protein>
<reference evidence="12" key="1">
    <citation type="journal article" date="2013" name="Genome Biol.">
        <title>Draft genome of the mountain pine beetle, Dendroctonus ponderosae Hopkins, a major forest pest.</title>
        <authorList>
            <person name="Keeling C.I."/>
            <person name="Yuen M.M."/>
            <person name="Liao N.Y."/>
            <person name="Docking T.R."/>
            <person name="Chan S.K."/>
            <person name="Taylor G.A."/>
            <person name="Palmquist D.L."/>
            <person name="Jackman S.D."/>
            <person name="Nguyen A."/>
            <person name="Li M."/>
            <person name="Henderson H."/>
            <person name="Janes J.K."/>
            <person name="Zhao Y."/>
            <person name="Pandoh P."/>
            <person name="Moore R."/>
            <person name="Sperling F.A."/>
            <person name="Huber D.P."/>
            <person name="Birol I."/>
            <person name="Jones S.J."/>
            <person name="Bohlmann J."/>
        </authorList>
    </citation>
    <scope>NUCLEOTIDE SEQUENCE</scope>
</reference>
<dbReference type="SMART" id="SM00129">
    <property type="entry name" value="KISc"/>
    <property type="match status" value="1"/>
</dbReference>
<feature type="domain" description="Kinesin motor" evidence="10">
    <location>
        <begin position="4"/>
        <end position="314"/>
    </location>
</feature>
<keyword evidence="6" id="KW-0206">Cytoskeleton</keyword>
<evidence type="ECO:0000259" key="10">
    <source>
        <dbReference type="PROSITE" id="PS50067"/>
    </source>
</evidence>
<comment type="subcellular location">
    <subcellularLocation>
        <location evidence="1">Cytoplasm</location>
        <location evidence="1">Cytoskeleton</location>
    </subcellularLocation>
</comment>
<evidence type="ECO:0000313" key="12">
    <source>
        <dbReference type="Proteomes" id="UP000019118"/>
    </source>
</evidence>
<dbReference type="Pfam" id="PF00225">
    <property type="entry name" value="Kinesin"/>
    <property type="match status" value="2"/>
</dbReference>
<keyword evidence="12" id="KW-1185">Reference proteome</keyword>
<dbReference type="EnsemblMetazoa" id="XM_019901625.1">
    <property type="protein sequence ID" value="XP_019757184.1"/>
    <property type="gene ID" value="LOC109535689"/>
</dbReference>
<dbReference type="InterPro" id="IPR027417">
    <property type="entry name" value="P-loop_NTPase"/>
</dbReference>
<sequence length="972" mass="110782">MDTQVETAVRICPMLDVRQNQLYVESDSVNNVIKVANSSTYQVDHALPYNCSQKIVFIEAIEPLIQYFLDGCDVSVVTFGQIATGKTYTLYGPGVQYTSEFEYGMIPRFIREFLTRLNGKKPKPNILEETWSVHIAWSQITGASVENLLDSPSVEVGDILHAFEVIHLGLTNLAGKSVHTLFTVTLEQHQVLNGSVHRKISTASFVDLAGCKNIVLCDPHGKFQAAPSDMAIQAPQTCIMLLADQQIRNTGTLSNSPNSNSISIPYDQSVLTTLLRDSFGGRAKTVFLCCVSPLIQDFGHTTYVLSLAARVQLIMNYVTVNSYVTPQNPAAENFDIFSLQFAANQLLKLVSNAEELFHKLINAGDLKKTELEQISQWLILKQECEECLSSASEPRRSLEKIEEEIEDFSNENSSESEEDSVDDDEDDDDDEHQIGLEALLVEFQLKTDNLVSESNGADLASPVLSYNSGKCSSHLKGVRGRRNSVHVIDQLSKVEDFQNQPTVSDDGVLDETDTSYDLEKPLTAKSRAKALKQINLRIKGFETQISDLKQTIRIKENLIRQLLKHKDTKTNAYSKVGHKLQKLTKEFKITQEKLAQARKNNNHFLEIKYREELEEVENKLKDIKDLKSFTDDDKKRLIELEDSMKCFQRQLNNTTKLKKREEKRKKELESLVLDDKVTVSNEKVDKSKQSYEDSKALVLLNKSNSDVEDSSLSVSSEMLDNHRHEIRNLRKSREFLVDQLCQLDSKLKKKQFLNDLEERQLVQYEEAIEAIDMTIEYKNELLCGKRNIHEKTIEKVEEPAEVLLMERLMHFTENELRMLYKYFQKIIELRLSGKKLELQVIDYEKQNETIANRVQTLSRNLKQVRLEGERRVVNLQQQHEDKIHLVLRHLANDSGGGDDSKIMRIFGKQSIPRPVAGSTSKVNKSSLITRITRIARTEIVPRQLQSVLPSPQAKITREKNKLFIQQTNNSEL</sequence>
<dbReference type="PANTHER" id="PTHR47969:SF15">
    <property type="entry name" value="CHROMOSOME-ASSOCIATED KINESIN KIF4A-RELATED"/>
    <property type="match status" value="1"/>
</dbReference>
<keyword evidence="5 8" id="KW-0175">Coiled coil</keyword>
<dbReference type="InterPro" id="IPR001752">
    <property type="entry name" value="Kinesin_motor_dom"/>
</dbReference>
<accession>A0AAR5P7X1</accession>
<feature type="region of interest" description="Disordered" evidence="9">
    <location>
        <begin position="405"/>
        <end position="430"/>
    </location>
</feature>
<evidence type="ECO:0000256" key="2">
    <source>
        <dbReference type="ARBA" id="ARBA00022490"/>
    </source>
</evidence>
<evidence type="ECO:0000256" key="6">
    <source>
        <dbReference type="ARBA" id="ARBA00023212"/>
    </source>
</evidence>
<evidence type="ECO:0000256" key="7">
    <source>
        <dbReference type="PROSITE-ProRule" id="PRU00283"/>
    </source>
</evidence>
<comment type="similarity">
    <text evidence="7">Belongs to the TRAFAC class myosin-kinesin ATPase superfamily. Kinesin family.</text>
</comment>
<keyword evidence="2" id="KW-0963">Cytoplasm</keyword>
<evidence type="ECO:0000313" key="11">
    <source>
        <dbReference type="EnsemblMetazoa" id="XP_019757184.1"/>
    </source>
</evidence>
<feature type="binding site" evidence="7">
    <location>
        <begin position="80"/>
        <end position="87"/>
    </location>
    <ligand>
        <name>ATP</name>
        <dbReference type="ChEBI" id="CHEBI:30616"/>
    </ligand>
</feature>
<reference evidence="11" key="2">
    <citation type="submission" date="2024-08" db="UniProtKB">
        <authorList>
            <consortium name="EnsemblMetazoa"/>
        </authorList>
    </citation>
    <scope>IDENTIFICATION</scope>
</reference>
<dbReference type="GO" id="GO:0007018">
    <property type="term" value="P:microtubule-based movement"/>
    <property type="evidence" value="ECO:0007669"/>
    <property type="project" value="InterPro"/>
</dbReference>
<keyword evidence="3 7" id="KW-0547">Nucleotide-binding</keyword>
<dbReference type="GO" id="GO:0051231">
    <property type="term" value="P:spindle elongation"/>
    <property type="evidence" value="ECO:0007669"/>
    <property type="project" value="TreeGrafter"/>
</dbReference>
<feature type="coiled-coil region" evidence="8">
    <location>
        <begin position="840"/>
        <end position="867"/>
    </location>
</feature>
<dbReference type="GO" id="GO:0003777">
    <property type="term" value="F:microtubule motor activity"/>
    <property type="evidence" value="ECO:0007669"/>
    <property type="project" value="InterPro"/>
</dbReference>
<evidence type="ECO:0000256" key="5">
    <source>
        <dbReference type="ARBA" id="ARBA00023054"/>
    </source>
</evidence>
<dbReference type="GO" id="GO:0007052">
    <property type="term" value="P:mitotic spindle organization"/>
    <property type="evidence" value="ECO:0007669"/>
    <property type="project" value="TreeGrafter"/>
</dbReference>
<dbReference type="GO" id="GO:0005524">
    <property type="term" value="F:ATP binding"/>
    <property type="evidence" value="ECO:0007669"/>
    <property type="project" value="UniProtKB-UniRule"/>
</dbReference>
<dbReference type="PRINTS" id="PR00380">
    <property type="entry name" value="KINESINHEAVY"/>
</dbReference>
<evidence type="ECO:0000256" key="3">
    <source>
        <dbReference type="ARBA" id="ARBA00022741"/>
    </source>
</evidence>
<evidence type="ECO:0000256" key="9">
    <source>
        <dbReference type="SAM" id="MobiDB-lite"/>
    </source>
</evidence>
<dbReference type="GO" id="GO:0005875">
    <property type="term" value="C:microtubule associated complex"/>
    <property type="evidence" value="ECO:0007669"/>
    <property type="project" value="TreeGrafter"/>
</dbReference>
<dbReference type="AlphaFoldDB" id="A0AAR5P7X1"/>
<dbReference type="PANTHER" id="PTHR47969">
    <property type="entry name" value="CHROMOSOME-ASSOCIATED KINESIN KIF4A-RELATED"/>
    <property type="match status" value="1"/>
</dbReference>
<name>A0AAR5P7X1_DENPD</name>
<dbReference type="InterPro" id="IPR036961">
    <property type="entry name" value="Kinesin_motor_dom_sf"/>
</dbReference>
<keyword evidence="7" id="KW-0505">Motor protein</keyword>